<accession>A0A4Q6Y000</accession>
<evidence type="ECO:0008006" key="3">
    <source>
        <dbReference type="Google" id="ProtNLM"/>
    </source>
</evidence>
<proteinExistence type="predicted"/>
<dbReference type="OrthoDB" id="7450771at2"/>
<dbReference type="EMBL" id="SGIS01000001">
    <property type="protein sequence ID" value="RZF66533.1"/>
    <property type="molecule type" value="Genomic_DNA"/>
</dbReference>
<comment type="caution">
    <text evidence="1">The sequence shown here is derived from an EMBL/GenBank/DDBJ whole genome shotgun (WGS) entry which is preliminary data.</text>
</comment>
<organism evidence="1 2">
    <name type="scientific">Sphingomonas populi</name>
    <dbReference type="NCBI Taxonomy" id="2484750"/>
    <lineage>
        <taxon>Bacteria</taxon>
        <taxon>Pseudomonadati</taxon>
        <taxon>Pseudomonadota</taxon>
        <taxon>Alphaproteobacteria</taxon>
        <taxon>Sphingomonadales</taxon>
        <taxon>Sphingomonadaceae</taxon>
        <taxon>Sphingomonas</taxon>
    </lineage>
</organism>
<protein>
    <recommendedName>
        <fullName evidence="3">DUF937 domain-containing protein</fullName>
    </recommendedName>
</protein>
<gene>
    <name evidence="1" type="ORF">EWE75_00130</name>
</gene>
<dbReference type="Proteomes" id="UP000292085">
    <property type="component" value="Unassembled WGS sequence"/>
</dbReference>
<reference evidence="1 2" key="1">
    <citation type="submission" date="2019-02" db="EMBL/GenBank/DDBJ databases">
        <authorList>
            <person name="Li Y."/>
        </authorList>
    </citation>
    <scope>NUCLEOTIDE SEQUENCE [LARGE SCALE GENOMIC DNA]</scope>
    <source>
        <strain evidence="1 2">3-7</strain>
    </source>
</reference>
<name>A0A4Q6Y000_9SPHN</name>
<evidence type="ECO:0000313" key="2">
    <source>
        <dbReference type="Proteomes" id="UP000292085"/>
    </source>
</evidence>
<evidence type="ECO:0000313" key="1">
    <source>
        <dbReference type="EMBL" id="RZF66533.1"/>
    </source>
</evidence>
<sequence length="106" mass="10495">MGLLDGLLSQVTQNVDVAGLASKVGISPEQAEAAIAALAQAHAAPTDTVTTAADQTGLPTDILQQIITHIGGEGSLGQFAGLLQGEAGQGVLGQLEGFASGLFGKK</sequence>
<dbReference type="AlphaFoldDB" id="A0A4Q6Y000"/>
<keyword evidence="2" id="KW-1185">Reference proteome</keyword>